<evidence type="ECO:0000256" key="1">
    <source>
        <dbReference type="SAM" id="MobiDB-lite"/>
    </source>
</evidence>
<dbReference type="Proteomes" id="UP001055439">
    <property type="component" value="Chromosome 9"/>
</dbReference>
<dbReference type="PANTHER" id="PTHR35694:SF1">
    <property type="entry name" value="DENEDDYLASE"/>
    <property type="match status" value="1"/>
</dbReference>
<feature type="region of interest" description="Disordered" evidence="1">
    <location>
        <begin position="563"/>
        <end position="599"/>
    </location>
</feature>
<dbReference type="EMBL" id="CP097511">
    <property type="protein sequence ID" value="URE49270.1"/>
    <property type="molecule type" value="Genomic_DNA"/>
</dbReference>
<keyword evidence="2" id="KW-1133">Transmembrane helix</keyword>
<name>A0A9E7IA77_9LILI</name>
<accession>A0A9E7IA77</accession>
<reference evidence="3" key="1">
    <citation type="submission" date="2022-05" db="EMBL/GenBank/DDBJ databases">
        <title>The Musa troglodytarum L. genome provides insights into the mechanism of non-climacteric behaviour and enrichment of carotenoids.</title>
        <authorList>
            <person name="Wang J."/>
        </authorList>
    </citation>
    <scope>NUCLEOTIDE SEQUENCE</scope>
    <source>
        <tissue evidence="3">Leaf</tissue>
    </source>
</reference>
<evidence type="ECO:0000313" key="3">
    <source>
        <dbReference type="EMBL" id="URE49270.1"/>
    </source>
</evidence>
<dbReference type="OrthoDB" id="1894747at2759"/>
<keyword evidence="2" id="KW-0812">Transmembrane</keyword>
<dbReference type="AlphaFoldDB" id="A0A9E7IA77"/>
<evidence type="ECO:0000313" key="4">
    <source>
        <dbReference type="Proteomes" id="UP001055439"/>
    </source>
</evidence>
<keyword evidence="2" id="KW-0472">Membrane</keyword>
<sequence>MLLKPETPPQFCCRPTSRVQMPVPVLQSSLLHPSFPLRPPRAPFLLASPCALVPRPLRLHLLRRHRIAALAGTDEELLRAITAPSGPDARLPAIRSYDADLASLTLIGAVGSEQAVTAAAADGGVAAEEHLSSGASTMVLETVFPGGADERSTVSTRLVRLNYPDLGLFCYMFLPAKRVVEKAKKLRSSLTADILSANSNVTKNILAMTFRQVILQKVWSFKLSLFCPGTERKMEDLASPRETPADFTASSSDVKFLSALAEAVCSCILEGTERRHFGESDGSRLSYMFGWLHKPQGNCSADSSICVYKIAECEIVRNAMSQVDKFNLSNGKASYGQRKMQHPWWMAPNYIRLEKAGGPGLSSWTNEFVPAYRLQINTNTFKDAKLEGGHKMAENRWEVLLTHYQMVELANVLDMYYEDKYTLPDKQLFCSLITESSTISMKKSSPLKMLFATLAGACIFVVISVLAQVCWPHIKVKTSTETNNLISSREIDGFHFQSHGTAEIEGLCISVVERIKDALGWPGEVPFDADVGAWIGAVPSYLRNKDPSLRAVHVDEEHVKNLYNGDIQSQTEQSNSMVSPISDHVEHPNAEESSSVESLSGMNHADFHTTAQDIASFQVVLSGDGKIIGFQPTNRVAVNQWASNPLAKLLYGGRRLSPGLLEPSLKIPLPHEVVLLELLMSVNPESSFALARPIR</sequence>
<dbReference type="PANTHER" id="PTHR35694">
    <property type="entry name" value="DENEDDYLASE"/>
    <property type="match status" value="1"/>
</dbReference>
<evidence type="ECO:0000256" key="2">
    <source>
        <dbReference type="SAM" id="Phobius"/>
    </source>
</evidence>
<keyword evidence="4" id="KW-1185">Reference proteome</keyword>
<proteinExistence type="predicted"/>
<feature type="compositionally biased region" description="Polar residues" evidence="1">
    <location>
        <begin position="566"/>
        <end position="579"/>
    </location>
</feature>
<feature type="transmembrane region" description="Helical" evidence="2">
    <location>
        <begin position="450"/>
        <end position="474"/>
    </location>
</feature>
<organism evidence="3 4">
    <name type="scientific">Musa troglodytarum</name>
    <name type="common">fe'i banana</name>
    <dbReference type="NCBI Taxonomy" id="320322"/>
    <lineage>
        <taxon>Eukaryota</taxon>
        <taxon>Viridiplantae</taxon>
        <taxon>Streptophyta</taxon>
        <taxon>Embryophyta</taxon>
        <taxon>Tracheophyta</taxon>
        <taxon>Spermatophyta</taxon>
        <taxon>Magnoliopsida</taxon>
        <taxon>Liliopsida</taxon>
        <taxon>Zingiberales</taxon>
        <taxon>Musaceae</taxon>
        <taxon>Musa</taxon>
    </lineage>
</organism>
<gene>
    <name evidence="3" type="ORF">MUK42_24422</name>
</gene>
<protein>
    <submittedName>
        <fullName evidence="3">Uncharacterized protein</fullName>
    </submittedName>
</protein>